<protein>
    <submittedName>
        <fullName evidence="1">NAD(P)/FAD-dependent oxidoreductase</fullName>
    </submittedName>
</protein>
<sequence>MPSVAIVGGGFGGVGAAALLARAGHDDVTLFERGERLGGVWHHNTYPGAACDIPSHLYEYSFAPNPGWSRRYAPQPEIQAYVEDVARRFGVRARTSTEVSSAVWDGGRWVLSTSAGPFTADVLITACGQLSIPQVPPLPGLDSFAGPAFHTARWRHDVPLAGRRVAVIGTGCSAVQVVPAIADEVAALDVYQRSPGWTIPKLDFPYPPRVRAWFARFPALQRLDRAGNWHFHEFFTHGMVRDNWRLALLRGAGQFNIRRGLKDPSLRRRVTPTDHVGCKRVMLTDDWYPALARPHVSLISSGVSAITPGGVVARDGVERPADVLVLATGFKSHEFVAPMEITGRDGRTLADAWDPVARAYLGVTVPSFPNLFLLYGPNTNGGTGSVISTIESSIAHVLAALRELERAGASTIEVRPEAADAFNASVRAALAGTVWHSGCTNWYVDADGNDPSNWPWTWTEYRRRTAELAPDAYTLSG</sequence>
<dbReference type="PRINTS" id="PR00419">
    <property type="entry name" value="ADXRDTASE"/>
</dbReference>
<dbReference type="PANTHER" id="PTHR42877:SF4">
    <property type="entry name" value="FAD_NAD(P)-BINDING DOMAIN-CONTAINING PROTEIN-RELATED"/>
    <property type="match status" value="1"/>
</dbReference>
<keyword evidence="2" id="KW-1185">Reference proteome</keyword>
<accession>A0A9X3S4T9</accession>
<dbReference type="EMBL" id="JAPDOD010000008">
    <property type="protein sequence ID" value="MDA0160963.1"/>
    <property type="molecule type" value="Genomic_DNA"/>
</dbReference>
<comment type="caution">
    <text evidence="1">The sequence shown here is derived from an EMBL/GenBank/DDBJ whole genome shotgun (WGS) entry which is preliminary data.</text>
</comment>
<dbReference type="InterPro" id="IPR051209">
    <property type="entry name" value="FAD-bind_Monooxygenase_sf"/>
</dbReference>
<dbReference type="AlphaFoldDB" id="A0A9X3S4T9"/>
<dbReference type="Pfam" id="PF13738">
    <property type="entry name" value="Pyr_redox_3"/>
    <property type="match status" value="1"/>
</dbReference>
<gene>
    <name evidence="1" type="ORF">OM076_11860</name>
</gene>
<name>A0A9X3S4T9_9ACTN</name>
<evidence type="ECO:0000313" key="1">
    <source>
        <dbReference type="EMBL" id="MDA0160963.1"/>
    </source>
</evidence>
<dbReference type="Gene3D" id="3.50.50.60">
    <property type="entry name" value="FAD/NAD(P)-binding domain"/>
    <property type="match status" value="2"/>
</dbReference>
<dbReference type="SUPFAM" id="SSF51905">
    <property type="entry name" value="FAD/NAD(P)-binding domain"/>
    <property type="match status" value="2"/>
</dbReference>
<dbReference type="Proteomes" id="UP001149140">
    <property type="component" value="Unassembled WGS sequence"/>
</dbReference>
<reference evidence="1" key="1">
    <citation type="submission" date="2022-10" db="EMBL/GenBank/DDBJ databases">
        <title>The WGS of Solirubrobacter ginsenosidimutans DSM 21036.</title>
        <authorList>
            <person name="Jiang Z."/>
        </authorList>
    </citation>
    <scope>NUCLEOTIDE SEQUENCE</scope>
    <source>
        <strain evidence="1">DSM 21036</strain>
    </source>
</reference>
<dbReference type="InterPro" id="IPR036188">
    <property type="entry name" value="FAD/NAD-bd_sf"/>
</dbReference>
<organism evidence="1 2">
    <name type="scientific">Solirubrobacter ginsenosidimutans</name>
    <dbReference type="NCBI Taxonomy" id="490573"/>
    <lineage>
        <taxon>Bacteria</taxon>
        <taxon>Bacillati</taxon>
        <taxon>Actinomycetota</taxon>
        <taxon>Thermoleophilia</taxon>
        <taxon>Solirubrobacterales</taxon>
        <taxon>Solirubrobacteraceae</taxon>
        <taxon>Solirubrobacter</taxon>
    </lineage>
</organism>
<evidence type="ECO:0000313" key="2">
    <source>
        <dbReference type="Proteomes" id="UP001149140"/>
    </source>
</evidence>
<proteinExistence type="predicted"/>
<dbReference type="PANTHER" id="PTHR42877">
    <property type="entry name" value="L-ORNITHINE N(5)-MONOOXYGENASE-RELATED"/>
    <property type="match status" value="1"/>
</dbReference>
<dbReference type="RefSeq" id="WP_270040094.1">
    <property type="nucleotide sequence ID" value="NZ_JAPDOD010000008.1"/>
</dbReference>